<evidence type="ECO:0000256" key="2">
    <source>
        <dbReference type="ARBA" id="ARBA00022771"/>
    </source>
</evidence>
<dbReference type="Gene3D" id="6.10.140.2220">
    <property type="match status" value="1"/>
</dbReference>
<accession>A0A0H2RGY6</accession>
<evidence type="ECO:0000256" key="3">
    <source>
        <dbReference type="ARBA" id="ARBA00022833"/>
    </source>
</evidence>
<evidence type="ECO:0000313" key="6">
    <source>
        <dbReference type="EMBL" id="KLO11125.1"/>
    </source>
</evidence>
<dbReference type="SUPFAM" id="SSF144232">
    <property type="entry name" value="HIT/MYND zinc finger-like"/>
    <property type="match status" value="1"/>
</dbReference>
<dbReference type="Pfam" id="PF01753">
    <property type="entry name" value="zf-MYND"/>
    <property type="match status" value="1"/>
</dbReference>
<evidence type="ECO:0000313" key="7">
    <source>
        <dbReference type="Proteomes" id="UP000053477"/>
    </source>
</evidence>
<dbReference type="PROSITE" id="PS50865">
    <property type="entry name" value="ZF_MYND_2"/>
    <property type="match status" value="1"/>
</dbReference>
<reference evidence="6 7" key="1">
    <citation type="submission" date="2015-04" db="EMBL/GenBank/DDBJ databases">
        <title>Complete genome sequence of Schizopora paradoxa KUC8140, a cosmopolitan wood degrader in East Asia.</title>
        <authorList>
            <consortium name="DOE Joint Genome Institute"/>
            <person name="Min B."/>
            <person name="Park H."/>
            <person name="Jang Y."/>
            <person name="Kim J.-J."/>
            <person name="Kim K.H."/>
            <person name="Pangilinan J."/>
            <person name="Lipzen A."/>
            <person name="Riley R."/>
            <person name="Grigoriev I.V."/>
            <person name="Spatafora J.W."/>
            <person name="Choi I.-G."/>
        </authorList>
    </citation>
    <scope>NUCLEOTIDE SEQUENCE [LARGE SCALE GENOMIC DNA]</scope>
    <source>
        <strain evidence="6 7">KUC8140</strain>
    </source>
</reference>
<sequence length="714" mass="79790">MSGDPDSHKFTQRAADSTGEIQQMMRRFRAKPCKAAELEAFVALCSMGSPMGLIADVTDVFCKYLDGPAFDPSKGLDPSLEKRRQIAFISLGGIGVLGTSHSTSLSQFKLEAQPVIRRNWPRILNWILYFGFEATDAGLLTNKRDVSQSISVLGRVLTVVYRDDNELFQEALLKDKGLFKMILKLWWKTNRNEDTAPSLPVALFSLVSSSVEYLVPQPRHEVFPTSTASSTQMALQETVLHVANDDAPGVASRIVGYITNPAHQDKEKHQYACLAFSFIHNITSAGANSKLMNAFFQKKIGLHALRELQLLLLDADRREPILSESMRKTVVLTCFRLIMQSIMAPGALHWTTVLLENGLLHCIGNLARSAYFEDDDPGRDLLTTTFVHFLPTLLVHRGFVQSIIKAVKEAVKDGSAKRIESSFLGEFYKAFSRLVLERAVFNAIYERSSSGHPFEHRSCANCGSFEEFLATGLSKCAGCLVAVYCSRDCQREAWKKGHRYECDSLKGTKQSAGQVLKYGTNTFLEHLAIIEVRRHAKAVKSAINQDALLKNEPRNGIIIIVNYSTNPPQIKPSHLEAEMKELNQESRRSYEKLHDKLSSDQMLMCVISGRGGPDCLQEVHIMPGNTLNGPTEDGEEIILTESEASSVSEWSRVAAQSFDGKNLEFELDEVDFCLLDAHRNYQPGSSWTVSSKKLTVFDYLEEKIKGEELPFDLQ</sequence>
<keyword evidence="1" id="KW-0479">Metal-binding</keyword>
<keyword evidence="3" id="KW-0862">Zinc</keyword>
<evidence type="ECO:0000259" key="5">
    <source>
        <dbReference type="PROSITE" id="PS50865"/>
    </source>
</evidence>
<evidence type="ECO:0000256" key="1">
    <source>
        <dbReference type="ARBA" id="ARBA00022723"/>
    </source>
</evidence>
<organism evidence="6 7">
    <name type="scientific">Schizopora paradoxa</name>
    <dbReference type="NCBI Taxonomy" id="27342"/>
    <lineage>
        <taxon>Eukaryota</taxon>
        <taxon>Fungi</taxon>
        <taxon>Dikarya</taxon>
        <taxon>Basidiomycota</taxon>
        <taxon>Agaricomycotina</taxon>
        <taxon>Agaricomycetes</taxon>
        <taxon>Hymenochaetales</taxon>
        <taxon>Schizoporaceae</taxon>
        <taxon>Schizopora</taxon>
    </lineage>
</organism>
<evidence type="ECO:0000256" key="4">
    <source>
        <dbReference type="PROSITE-ProRule" id="PRU00134"/>
    </source>
</evidence>
<name>A0A0H2RGY6_9AGAM</name>
<dbReference type="OrthoDB" id="265717at2759"/>
<feature type="domain" description="MYND-type" evidence="5">
    <location>
        <begin position="459"/>
        <end position="502"/>
    </location>
</feature>
<proteinExistence type="predicted"/>
<dbReference type="InParanoid" id="A0A0H2RGY6"/>
<protein>
    <recommendedName>
        <fullName evidence="5">MYND-type domain-containing protein</fullName>
    </recommendedName>
</protein>
<dbReference type="Proteomes" id="UP000053477">
    <property type="component" value="Unassembled WGS sequence"/>
</dbReference>
<dbReference type="InterPro" id="IPR002893">
    <property type="entry name" value="Znf_MYND"/>
</dbReference>
<gene>
    <name evidence="6" type="ORF">SCHPADRAFT_999127</name>
</gene>
<dbReference type="STRING" id="27342.A0A0H2RGY6"/>
<keyword evidence="2 4" id="KW-0863">Zinc-finger</keyword>
<dbReference type="EMBL" id="KQ086008">
    <property type="protein sequence ID" value="KLO11125.1"/>
    <property type="molecule type" value="Genomic_DNA"/>
</dbReference>
<keyword evidence="7" id="KW-1185">Reference proteome</keyword>
<dbReference type="AlphaFoldDB" id="A0A0H2RGY6"/>
<dbReference type="GO" id="GO:0008270">
    <property type="term" value="F:zinc ion binding"/>
    <property type="evidence" value="ECO:0007669"/>
    <property type="project" value="UniProtKB-KW"/>
</dbReference>